<sequence>MGLQKFDWYSGCVGFVVFSFCMWLWFGLGFSNSVSYVVGVYSICGSFFCFDSVSFYLCLLSVFLWVSLVFVFGKVGGVSTGIITLSVVCSLISYCCTHALIFWVFYELSILCLLLLLVVESPYSERYIASWYLLGYVVLTSLPMLLCIFYFSFFFGSYNVRFWSMDIVQDVSEVVVAVLGIMFITKIPLPPFHVWLPIVHAEASSAVSVCLSGYIMKLGVLGVCRFCSFILPYSLFFDGYVIVCMLMSILFFFSATRELDGKRWLAFMSLSHIIIVSVCLCVVGFEGSAIAFLFSLGHGLSAGVTFILLWMAYDISGSRNWNILKFCLSSSLMFRCLAVGCLCTVASLPPTMQFFSEVFVLCESGLLGSFFICVFFLYLFCSGLVPLFFIGGLLTRHYNISLGFGEVWIYNSSILFLIVWSFIGFMVV</sequence>
<evidence type="ECO:0000256" key="9">
    <source>
        <dbReference type="ARBA" id="ARBA00049551"/>
    </source>
</evidence>
<dbReference type="GO" id="GO:0008137">
    <property type="term" value="F:NADH dehydrogenase (ubiquinone) activity"/>
    <property type="evidence" value="ECO:0007669"/>
    <property type="project" value="UniProtKB-UniRule"/>
</dbReference>
<proteinExistence type="inferred from homology"/>
<feature type="transmembrane region" description="Helical" evidence="10">
    <location>
        <begin position="131"/>
        <end position="155"/>
    </location>
</feature>
<dbReference type="EC" id="7.1.1.2" evidence="3 10"/>
<evidence type="ECO:0000256" key="7">
    <source>
        <dbReference type="ARBA" id="ARBA00022989"/>
    </source>
</evidence>
<keyword evidence="10" id="KW-0679">Respiratory chain</keyword>
<accession>A0A0F7G6K7</accession>
<evidence type="ECO:0000256" key="6">
    <source>
        <dbReference type="ARBA" id="ARBA00022692"/>
    </source>
</evidence>
<feature type="domain" description="NADH:quinone oxidoreductase/Mrp antiporter transmembrane" evidence="11">
    <location>
        <begin position="99"/>
        <end position="376"/>
    </location>
</feature>
<dbReference type="EMBL" id="KR006935">
    <property type="protein sequence ID" value="AKG49767.1"/>
    <property type="molecule type" value="Genomic_DNA"/>
</dbReference>
<dbReference type="AlphaFoldDB" id="A0A0F7G6K7"/>
<dbReference type="GO" id="GO:0042773">
    <property type="term" value="P:ATP synthesis coupled electron transport"/>
    <property type="evidence" value="ECO:0007669"/>
    <property type="project" value="InterPro"/>
</dbReference>
<dbReference type="InterPro" id="IPR050586">
    <property type="entry name" value="CPA3_Na-H_Antiporter_D"/>
</dbReference>
<keyword evidence="10 12" id="KW-0496">Mitochondrion</keyword>
<keyword evidence="10" id="KW-0249">Electron transport</keyword>
<keyword evidence="10" id="KW-0813">Transport</keyword>
<evidence type="ECO:0000256" key="2">
    <source>
        <dbReference type="ARBA" id="ARBA00009025"/>
    </source>
</evidence>
<organism evidence="12">
    <name type="scientific">Ogmocotyle sp. JM-2015</name>
    <dbReference type="NCBI Taxonomy" id="1651255"/>
    <lineage>
        <taxon>Eukaryota</taxon>
        <taxon>Metazoa</taxon>
        <taxon>Spiralia</taxon>
        <taxon>Lophotrochozoa</taxon>
        <taxon>Platyhelminthes</taxon>
        <taxon>Trematoda</taxon>
        <taxon>Digenea</taxon>
        <taxon>Plagiorchiida</taxon>
        <taxon>Pronocephalata</taxon>
        <taxon>Pronocephaloidea</taxon>
        <taxon>Notocotylidae</taxon>
        <taxon>Ogmocotyle</taxon>
    </lineage>
</organism>
<feature type="transmembrane region" description="Helical" evidence="10">
    <location>
        <begin position="291"/>
        <end position="311"/>
    </location>
</feature>
<dbReference type="InterPro" id="IPR001750">
    <property type="entry name" value="ND/Mrp_TM"/>
</dbReference>
<feature type="transmembrane region" description="Helical" evidence="10">
    <location>
        <begin position="265"/>
        <end position="285"/>
    </location>
</feature>
<feature type="transmembrane region" description="Helical" evidence="10">
    <location>
        <begin position="7"/>
        <end position="26"/>
    </location>
</feature>
<keyword evidence="8 10" id="KW-0472">Membrane</keyword>
<gene>
    <name evidence="12" type="primary">nad4</name>
</gene>
<keyword evidence="10" id="KW-0830">Ubiquinone</keyword>
<feature type="transmembrane region" description="Helical" evidence="10">
    <location>
        <begin position="235"/>
        <end position="253"/>
    </location>
</feature>
<evidence type="ECO:0000256" key="10">
    <source>
        <dbReference type="RuleBase" id="RU003297"/>
    </source>
</evidence>
<feature type="transmembrane region" description="Helical" evidence="10">
    <location>
        <begin position="38"/>
        <end position="68"/>
    </location>
</feature>
<feature type="transmembrane region" description="Helical" evidence="10">
    <location>
        <begin position="167"/>
        <end position="185"/>
    </location>
</feature>
<evidence type="ECO:0000256" key="8">
    <source>
        <dbReference type="ARBA" id="ARBA00023136"/>
    </source>
</evidence>
<feature type="transmembrane region" description="Helical" evidence="10">
    <location>
        <begin position="192"/>
        <end position="215"/>
    </location>
</feature>
<dbReference type="GO" id="GO:0005886">
    <property type="term" value="C:plasma membrane"/>
    <property type="evidence" value="ECO:0007669"/>
    <property type="project" value="UniProtKB-SubCell"/>
</dbReference>
<keyword evidence="10" id="KW-0520">NAD</keyword>
<evidence type="ECO:0000313" key="12">
    <source>
        <dbReference type="EMBL" id="AKG49767.1"/>
    </source>
</evidence>
<comment type="similarity">
    <text evidence="2 10">Belongs to the complex I subunit 4 family.</text>
</comment>
<comment type="subcellular location">
    <subcellularLocation>
        <location evidence="1">Cell membrane</location>
        <topology evidence="1">Multi-pass membrane protein</topology>
    </subcellularLocation>
    <subcellularLocation>
        <location evidence="10">Mitochondrion membrane</location>
        <topology evidence="10">Multi-pass membrane protein</topology>
    </subcellularLocation>
</comment>
<evidence type="ECO:0000256" key="3">
    <source>
        <dbReference type="ARBA" id="ARBA00012944"/>
    </source>
</evidence>
<reference evidence="12" key="1">
    <citation type="submission" date="2015-03" db="EMBL/GenBank/DDBJ databases">
        <title>Complete mitochondrial genome sequence of Ogmocotyle sp. in Xiangtan County, Hunan Province, China.</title>
        <authorList>
            <person name="Ma J."/>
            <person name="He J.J."/>
            <person name="Zhu X.Q."/>
        </authorList>
    </citation>
    <scope>NUCLEOTIDE SEQUENCE</scope>
    <source>
        <strain evidence="12">OHJ</strain>
    </source>
</reference>
<evidence type="ECO:0000256" key="5">
    <source>
        <dbReference type="ARBA" id="ARBA00022475"/>
    </source>
</evidence>
<dbReference type="PANTHER" id="PTHR42703:SF1">
    <property type="entry name" value="NA(+)_H(+) ANTIPORTER SUBUNIT D1"/>
    <property type="match status" value="1"/>
</dbReference>
<keyword evidence="6 10" id="KW-0812">Transmembrane</keyword>
<comment type="catalytic activity">
    <reaction evidence="9 10">
        <text>a ubiquinone + NADH + 5 H(+)(in) = a ubiquinol + NAD(+) + 4 H(+)(out)</text>
        <dbReference type="Rhea" id="RHEA:29091"/>
        <dbReference type="Rhea" id="RHEA-COMP:9565"/>
        <dbReference type="Rhea" id="RHEA-COMP:9566"/>
        <dbReference type="ChEBI" id="CHEBI:15378"/>
        <dbReference type="ChEBI" id="CHEBI:16389"/>
        <dbReference type="ChEBI" id="CHEBI:17976"/>
        <dbReference type="ChEBI" id="CHEBI:57540"/>
        <dbReference type="ChEBI" id="CHEBI:57945"/>
        <dbReference type="EC" id="7.1.1.2"/>
    </reaction>
</comment>
<evidence type="ECO:0000256" key="4">
    <source>
        <dbReference type="ARBA" id="ARBA00021006"/>
    </source>
</evidence>
<dbReference type="Pfam" id="PF00361">
    <property type="entry name" value="Proton_antipo_M"/>
    <property type="match status" value="1"/>
</dbReference>
<keyword evidence="7 10" id="KW-1133">Transmembrane helix</keyword>
<dbReference type="InterPro" id="IPR003918">
    <property type="entry name" value="NADH_UbQ_OxRdtase"/>
</dbReference>
<dbReference type="PRINTS" id="PR01437">
    <property type="entry name" value="NUOXDRDTASE4"/>
</dbReference>
<comment type="function">
    <text evidence="10">Core subunit of the mitochondrial membrane respiratory chain NADH dehydrogenase (Complex I) which catalyzes electron transfer from NADH through the respiratory chain, using ubiquinone as an electron acceptor. Essential for the catalytic activity and assembly of complex I.</text>
</comment>
<feature type="transmembrane region" description="Helical" evidence="10">
    <location>
        <begin position="100"/>
        <end position="119"/>
    </location>
</feature>
<feature type="transmembrane region" description="Helical" evidence="10">
    <location>
        <begin position="407"/>
        <end position="427"/>
    </location>
</feature>
<feature type="transmembrane region" description="Helical" evidence="10">
    <location>
        <begin position="368"/>
        <end position="395"/>
    </location>
</feature>
<dbReference type="PANTHER" id="PTHR42703">
    <property type="entry name" value="NADH DEHYDROGENASE"/>
    <property type="match status" value="1"/>
</dbReference>
<evidence type="ECO:0000256" key="1">
    <source>
        <dbReference type="ARBA" id="ARBA00004651"/>
    </source>
</evidence>
<name>A0A0F7G6K7_9TREM</name>
<geneLocation type="mitochondrion" evidence="12"/>
<dbReference type="GO" id="GO:0031966">
    <property type="term" value="C:mitochondrial membrane"/>
    <property type="evidence" value="ECO:0007669"/>
    <property type="project" value="UniProtKB-SubCell"/>
</dbReference>
<keyword evidence="5" id="KW-1003">Cell membrane</keyword>
<protein>
    <recommendedName>
        <fullName evidence="4 10">NADH-ubiquinone oxidoreductase chain 4</fullName>
        <ecNumber evidence="3 10">7.1.1.2</ecNumber>
    </recommendedName>
</protein>
<evidence type="ECO:0000259" key="11">
    <source>
        <dbReference type="Pfam" id="PF00361"/>
    </source>
</evidence>
<feature type="transmembrane region" description="Helical" evidence="10">
    <location>
        <begin position="323"/>
        <end position="348"/>
    </location>
</feature>